<evidence type="ECO:0000313" key="1">
    <source>
        <dbReference type="EMBL" id="CDW44623.1"/>
    </source>
</evidence>
<dbReference type="AlphaFoldDB" id="A0A0K2V272"/>
<sequence length="57" mass="6690">ADLLFLYYHRERNINLLSLVIPFLSSLYVESATTRDNHLDQIQRRSSCLPKHLNCNS</sequence>
<proteinExistence type="predicted"/>
<protein>
    <submittedName>
        <fullName evidence="1">Uncharacterized protein</fullName>
    </submittedName>
</protein>
<dbReference type="EMBL" id="HACA01027262">
    <property type="protein sequence ID" value="CDW44623.1"/>
    <property type="molecule type" value="Transcribed_RNA"/>
</dbReference>
<feature type="non-terminal residue" evidence="1">
    <location>
        <position position="1"/>
    </location>
</feature>
<name>A0A0K2V272_LEPSM</name>
<accession>A0A0K2V272</accession>
<reference evidence="1" key="1">
    <citation type="submission" date="2014-05" db="EMBL/GenBank/DDBJ databases">
        <authorList>
            <person name="Chronopoulou M."/>
        </authorList>
    </citation>
    <scope>NUCLEOTIDE SEQUENCE</scope>
    <source>
        <tissue evidence="1">Whole organism</tissue>
    </source>
</reference>
<organism evidence="1">
    <name type="scientific">Lepeophtheirus salmonis</name>
    <name type="common">Salmon louse</name>
    <name type="synonym">Caligus salmonis</name>
    <dbReference type="NCBI Taxonomy" id="72036"/>
    <lineage>
        <taxon>Eukaryota</taxon>
        <taxon>Metazoa</taxon>
        <taxon>Ecdysozoa</taxon>
        <taxon>Arthropoda</taxon>
        <taxon>Crustacea</taxon>
        <taxon>Multicrustacea</taxon>
        <taxon>Hexanauplia</taxon>
        <taxon>Copepoda</taxon>
        <taxon>Siphonostomatoida</taxon>
        <taxon>Caligidae</taxon>
        <taxon>Lepeophtheirus</taxon>
    </lineage>
</organism>